<dbReference type="AlphaFoldDB" id="A0A239VDL8"/>
<feature type="compositionally biased region" description="Polar residues" evidence="1">
    <location>
        <begin position="242"/>
        <end position="254"/>
    </location>
</feature>
<gene>
    <name evidence="2" type="ORF">SAMEA4475696_00975</name>
</gene>
<evidence type="ECO:0000313" key="2">
    <source>
        <dbReference type="EMBL" id="SNV20321.1"/>
    </source>
</evidence>
<organism evidence="2 3">
    <name type="scientific">Dermatophilus congolensis</name>
    <dbReference type="NCBI Taxonomy" id="1863"/>
    <lineage>
        <taxon>Bacteria</taxon>
        <taxon>Bacillati</taxon>
        <taxon>Actinomycetota</taxon>
        <taxon>Actinomycetes</taxon>
        <taxon>Micrococcales</taxon>
        <taxon>Dermatophilaceae</taxon>
        <taxon>Dermatophilus</taxon>
    </lineage>
</organism>
<dbReference type="EMBL" id="LT906453">
    <property type="protein sequence ID" value="SNV20321.1"/>
    <property type="molecule type" value="Genomic_DNA"/>
</dbReference>
<dbReference type="Proteomes" id="UP000242637">
    <property type="component" value="Chromosome 1"/>
</dbReference>
<evidence type="ECO:0000313" key="3">
    <source>
        <dbReference type="Proteomes" id="UP000242637"/>
    </source>
</evidence>
<dbReference type="KEGG" id="dco:SAMEA4475696_0975"/>
<sequence>MLLTLGKTTQRPPHTNRTNIITATVVARHTGILAGSHKLLPRPKEIIGQERPLHRFIPERTPPVSSQPTRRDILRGSALGASVLTLAACSTPQQSSPATTTTTSNTPSAPATTGAPNSGPAPVTFGKLHALAHVDNKRLRLHTTSGDILFWGGATLTGHIPGSRTGYLTGTAAHYRRWYQQMHNFGLHFVVFSRLHPAAAYAELARHNTENPQSPLYLIQVLSRTDSDEILVVPGSPEPPATSRNNDARNSTSNAEEETPSLDENTTSKLDDHAQHLIHALAGKDEKYDTDVTSWLAAILLDLHWNADQLAQADRSIPKPKPFAGTYITSSKNSTTTEHWAAERLEHIATLLSKLNRTIPLAVIGRPESDPLRRPNIAVAPNGSLTATPTPSTTPTPTSSPTPSSTATHPPAPTGTDLRPDHIAATSDWPGGTFAYYDAPPYRPEFIAANENYGSDPDPYLAYIRELQKSIDGPLVLGGLGVSSCIGSGFPGSAGRSQGYHNEKHKFEIDSSLVEQLAAGALSGAIMSNWHDDWSAATWNTANRAAFIDRTERPIIDHDPLTADQWLGIVALDPRRAGERVVHKAPKAGLQRVLVDHDASWLYFTLEFAGRITSPVEIGFDLLSNGGLRLPGGSGEPIHDVAIRTVPTMSTTYLLIRQVLDPLQIDGLPLLAIPNSAHIGWNMQRILRSTASLAALDKNNDNEDETDQQRRERLAKLRFLDAGDLILGSWNPKDPDFDSRATWHMARPSSDGPAILRYRLPWGLLDMLDAPRRLAFNPTNRDENQVPVKTMTITIESSTPGSPVSFPLPIPSWSAARYTERVKKGAKLLSEVFTNAATPVERLTAATSSPTPTSKR</sequence>
<accession>A0A239VDL8</accession>
<feature type="region of interest" description="Disordered" evidence="1">
    <location>
        <begin position="90"/>
        <end position="122"/>
    </location>
</feature>
<feature type="compositionally biased region" description="Low complexity" evidence="1">
    <location>
        <begin position="90"/>
        <end position="118"/>
    </location>
</feature>
<evidence type="ECO:0000256" key="1">
    <source>
        <dbReference type="SAM" id="MobiDB-lite"/>
    </source>
</evidence>
<dbReference type="STRING" id="1121387.GCA_000429885_01112"/>
<protein>
    <submittedName>
        <fullName evidence="2">Uncharacterized protein</fullName>
    </submittedName>
</protein>
<reference evidence="2 3" key="1">
    <citation type="submission" date="2017-06" db="EMBL/GenBank/DDBJ databases">
        <authorList>
            <consortium name="Pathogen Informatics"/>
        </authorList>
    </citation>
    <scope>NUCLEOTIDE SEQUENCE [LARGE SCALE GENOMIC DNA]</scope>
    <source>
        <strain evidence="2 3">NCTC13039</strain>
    </source>
</reference>
<name>A0A239VDL8_9MICO</name>
<keyword evidence="3" id="KW-1185">Reference proteome</keyword>
<proteinExistence type="predicted"/>
<feature type="region of interest" description="Disordered" evidence="1">
    <location>
        <begin position="232"/>
        <end position="268"/>
    </location>
</feature>
<feature type="region of interest" description="Disordered" evidence="1">
    <location>
        <begin position="366"/>
        <end position="424"/>
    </location>
</feature>